<organism evidence="1 2">
    <name type="scientific">Coemansia furcata</name>
    <dbReference type="NCBI Taxonomy" id="417177"/>
    <lineage>
        <taxon>Eukaryota</taxon>
        <taxon>Fungi</taxon>
        <taxon>Fungi incertae sedis</taxon>
        <taxon>Zoopagomycota</taxon>
        <taxon>Kickxellomycotina</taxon>
        <taxon>Kickxellomycetes</taxon>
        <taxon>Kickxellales</taxon>
        <taxon>Kickxellaceae</taxon>
        <taxon>Coemansia</taxon>
    </lineage>
</organism>
<reference evidence="1" key="1">
    <citation type="submission" date="2022-07" db="EMBL/GenBank/DDBJ databases">
        <title>Phylogenomic reconstructions and comparative analyses of Kickxellomycotina fungi.</title>
        <authorList>
            <person name="Reynolds N.K."/>
            <person name="Stajich J.E."/>
            <person name="Barry K."/>
            <person name="Grigoriev I.V."/>
            <person name="Crous P."/>
            <person name="Smith M.E."/>
        </authorList>
    </citation>
    <scope>NUCLEOTIDE SEQUENCE</scope>
    <source>
        <strain evidence="1">CBS 102833</strain>
    </source>
</reference>
<protein>
    <submittedName>
        <fullName evidence="1">U2 small nuclear ribonucleoprotein B</fullName>
    </submittedName>
</protein>
<dbReference type="EMBL" id="JANBUP010001769">
    <property type="protein sequence ID" value="KAJ2803666.1"/>
    <property type="molecule type" value="Genomic_DNA"/>
</dbReference>
<sequence>MASIPPNQTIYFRNLNDKIQKEVLKQTLYSLCVPYGRVLDIVALKTAKMRGQAFIVFGDIAASTAALRQLNGRHLFGRAMRVEYALSKSDVVAESDGTLKFGEPRKHISAEQRKRMLGISGVPGSGVGDTSSKRRPSEDVDGDEPTSKRRAMSYESEGEDDMAIAESDDDDEESGDEIGPLPPKAGNTTVDEEEAGSGSGVDGRPSATLFVTNLPDTVSVGMLSGLFQQYAGFREVRTVPGRGDMAFVDYQSADAAAAARSVLDGFGLSADQAMKVDFSR</sequence>
<dbReference type="Proteomes" id="UP001140096">
    <property type="component" value="Unassembled WGS sequence"/>
</dbReference>
<name>A0ACC1LAD7_9FUNG</name>
<keyword evidence="2" id="KW-1185">Reference proteome</keyword>
<gene>
    <name evidence="1" type="primary">SNRPB2</name>
    <name evidence="1" type="ORF">H4S07_004411</name>
</gene>
<evidence type="ECO:0000313" key="1">
    <source>
        <dbReference type="EMBL" id="KAJ2803666.1"/>
    </source>
</evidence>
<accession>A0ACC1LAD7</accession>
<comment type="caution">
    <text evidence="1">The sequence shown here is derived from an EMBL/GenBank/DDBJ whole genome shotgun (WGS) entry which is preliminary data.</text>
</comment>
<evidence type="ECO:0000313" key="2">
    <source>
        <dbReference type="Proteomes" id="UP001140096"/>
    </source>
</evidence>
<keyword evidence="1" id="KW-0687">Ribonucleoprotein</keyword>
<proteinExistence type="predicted"/>